<dbReference type="AlphaFoldDB" id="A0A246I1Z5"/>
<dbReference type="EMBL" id="NIVX01000092">
    <property type="protein sequence ID" value="OWQ71935.1"/>
    <property type="molecule type" value="Genomic_DNA"/>
</dbReference>
<dbReference type="Proteomes" id="UP000197090">
    <property type="component" value="Unassembled WGS sequence"/>
</dbReference>
<gene>
    <name evidence="1" type="ORF">CEE63_15420</name>
</gene>
<comment type="caution">
    <text evidence="1">The sequence shown here is derived from an EMBL/GenBank/DDBJ whole genome shotgun (WGS) entry which is preliminary data.</text>
</comment>
<reference evidence="1 2" key="1">
    <citation type="submission" date="2017-06" db="EMBL/GenBank/DDBJ databases">
        <authorList>
            <person name="Kim H.J."/>
            <person name="Triplett B.A."/>
        </authorList>
    </citation>
    <scope>NUCLEOTIDE SEQUENCE [LARGE SCALE GENOMIC DNA]</scope>
    <source>
        <strain evidence="1 2">594</strain>
    </source>
</reference>
<protein>
    <submittedName>
        <fullName evidence="1">Uncharacterized protein</fullName>
    </submittedName>
</protein>
<name>A0A246I1Z5_STEMA</name>
<organism evidence="1 2">
    <name type="scientific">Stenotrophomonas maltophilia</name>
    <name type="common">Pseudomonas maltophilia</name>
    <name type="synonym">Xanthomonas maltophilia</name>
    <dbReference type="NCBI Taxonomy" id="40324"/>
    <lineage>
        <taxon>Bacteria</taxon>
        <taxon>Pseudomonadati</taxon>
        <taxon>Pseudomonadota</taxon>
        <taxon>Gammaproteobacteria</taxon>
        <taxon>Lysobacterales</taxon>
        <taxon>Lysobacteraceae</taxon>
        <taxon>Stenotrophomonas</taxon>
        <taxon>Stenotrophomonas maltophilia group</taxon>
    </lineage>
</organism>
<evidence type="ECO:0000313" key="1">
    <source>
        <dbReference type="EMBL" id="OWQ71935.1"/>
    </source>
</evidence>
<accession>A0A246I1Z5</accession>
<sequence>MSRGRSKHVVDVERELAHWETAFNLGALPAVSFRHEVAPVIRLACDIYVRDPHGTRSAWMDDLQCRLAKRSSLRGHPGAAEIADRCWTLLSCG</sequence>
<proteinExistence type="predicted"/>
<dbReference type="RefSeq" id="WP_072167046.1">
    <property type="nucleotide sequence ID" value="NZ_CP104289.1"/>
</dbReference>
<evidence type="ECO:0000313" key="2">
    <source>
        <dbReference type="Proteomes" id="UP000197090"/>
    </source>
</evidence>